<dbReference type="OrthoDB" id="2017974at2759"/>
<name>A0A2A9PG07_OPHUN</name>
<dbReference type="PANTHER" id="PTHR15696:SF0">
    <property type="entry name" value="TELOMERASE-BINDING PROTEIN EST1A"/>
    <property type="match status" value="1"/>
</dbReference>
<sequence length="734" mass="82581">MDRITKSWVHHLRKTARQETAGRGCCPLCDAEVQPDIDSFRAHVRADAGAHASLADDADIELAFQNVTLHGSLSSSGTRTPRKRPVPGYPSGADRPDDRLPDPADRDQRGNKRICSPPASVAQQRGSSPPTPGRSRDYERAHIPNNTAGRQLWSPDDDSRPKTPLMSSSQLAAHAVSRPNRASRVYTPSRWSSIDYEEPLTAEMIRQPETKPISHEQLVLEVKGIYAGLVMIEGKCIEYDSSQEANQLSKEQYHALIALHRSVLHEHHDFFLASQHPSASDALRRLATKYAMPARMWRHGIHSFLELLRHKLPESLEHMLTFIYIAYSMMALLYETVPAFEDTWIECLGDLGRYRMAIEDDDIRDREIWTGVSRYWYSKASDKSPATGRLYHHLAILARPNALQQLYYYNKSLCVPLPFVSARESVMTLFDPLLTSTSHQRLEPVDAAFVRVHGILFSGKAKEQLEPSMTEFLSLLDGRIGSARSGWLEAGYYVGISLSCSLLGFGDENNVLMRAMTGQASGGGVGSDSGGSDAEACADETFRRALGFATRAYEVVLRRWGDKNTLSCLHTAMVFLLHVSRFPAAMSQVEGQYPWKLTSIMLNYLLKTIQSKPRIDTDAFPGPEKEGEPPYPLPEDYALRGLLYAEDYFPNGWFNNERIDESDRYLEPPSKAVERQERILWIGRRLASSGKWLTWDDEARRFSVAAAYDVVLDDLPDDQVNVSEPEDYELSQDA</sequence>
<evidence type="ECO:0000259" key="2">
    <source>
        <dbReference type="Pfam" id="PF10373"/>
    </source>
</evidence>
<dbReference type="Proteomes" id="UP000037136">
    <property type="component" value="Unassembled WGS sequence"/>
</dbReference>
<feature type="region of interest" description="Disordered" evidence="1">
    <location>
        <begin position="71"/>
        <end position="165"/>
    </location>
</feature>
<feature type="domain" description="DNA/RNA-binding" evidence="2">
    <location>
        <begin position="376"/>
        <end position="462"/>
    </location>
</feature>
<reference evidence="3 4" key="2">
    <citation type="journal article" date="2017" name="Sci. Rep.">
        <title>Ant-infecting Ophiocordyceps genomes reveal a high diversity of potential behavioral manipulation genes and a possible major role for enterotoxins.</title>
        <authorList>
            <person name="de Bekker C."/>
            <person name="Ohm R.A."/>
            <person name="Evans H.C."/>
            <person name="Brachmann A."/>
            <person name="Hughes D.P."/>
        </authorList>
    </citation>
    <scope>NUCLEOTIDE SEQUENCE [LARGE SCALE GENOMIC DNA]</scope>
    <source>
        <strain evidence="3 4">SC16a</strain>
    </source>
</reference>
<reference evidence="3 4" key="1">
    <citation type="journal article" date="2015" name="BMC Genomics">
        <title>Gene expression during zombie ant biting behavior reflects the complexity underlying fungal parasitic behavioral manipulation.</title>
        <authorList>
            <person name="de Bekker C."/>
            <person name="Ohm R.A."/>
            <person name="Loreto R.G."/>
            <person name="Sebastian A."/>
            <person name="Albert I."/>
            <person name="Merrow M."/>
            <person name="Brachmann A."/>
            <person name="Hughes D.P."/>
        </authorList>
    </citation>
    <scope>NUCLEOTIDE SEQUENCE [LARGE SCALE GENOMIC DNA]</scope>
    <source>
        <strain evidence="3 4">SC16a</strain>
    </source>
</reference>
<dbReference type="PANTHER" id="PTHR15696">
    <property type="entry name" value="SMG-7 SUPPRESSOR WITH MORPHOLOGICAL EFFECT ON GENITALIA PROTEIN 7"/>
    <property type="match status" value="1"/>
</dbReference>
<dbReference type="InterPro" id="IPR045153">
    <property type="entry name" value="Est1/Ebs1-like"/>
</dbReference>
<keyword evidence="4" id="KW-1185">Reference proteome</keyword>
<evidence type="ECO:0000256" key="1">
    <source>
        <dbReference type="SAM" id="MobiDB-lite"/>
    </source>
</evidence>
<dbReference type="AlphaFoldDB" id="A0A2A9PG07"/>
<dbReference type="FunFam" id="1.25.40.10:FF:000202">
    <property type="entry name" value="Unplaced genomic scaffold supercont1.7, whole genome shotgun sequence"/>
    <property type="match status" value="1"/>
</dbReference>
<dbReference type="Pfam" id="PF10373">
    <property type="entry name" value="EST1_DNA_bind"/>
    <property type="match status" value="1"/>
</dbReference>
<dbReference type="GO" id="GO:0000184">
    <property type="term" value="P:nuclear-transcribed mRNA catabolic process, nonsense-mediated decay"/>
    <property type="evidence" value="ECO:0007669"/>
    <property type="project" value="TreeGrafter"/>
</dbReference>
<evidence type="ECO:0000313" key="3">
    <source>
        <dbReference type="EMBL" id="PFH59817.1"/>
    </source>
</evidence>
<dbReference type="InterPro" id="IPR018834">
    <property type="entry name" value="DNA/RNA-bd_Est1-type"/>
</dbReference>
<dbReference type="GO" id="GO:0070034">
    <property type="term" value="F:telomerase RNA binding"/>
    <property type="evidence" value="ECO:0007669"/>
    <property type="project" value="TreeGrafter"/>
</dbReference>
<dbReference type="InterPro" id="IPR011990">
    <property type="entry name" value="TPR-like_helical_dom_sf"/>
</dbReference>
<dbReference type="EMBL" id="LAZP02000171">
    <property type="protein sequence ID" value="PFH59817.1"/>
    <property type="molecule type" value="Genomic_DNA"/>
</dbReference>
<dbReference type="GO" id="GO:0042162">
    <property type="term" value="F:telomeric DNA binding"/>
    <property type="evidence" value="ECO:0007669"/>
    <property type="project" value="TreeGrafter"/>
</dbReference>
<gene>
    <name evidence="3" type="ORF">XA68_11865</name>
</gene>
<feature type="compositionally biased region" description="Basic and acidic residues" evidence="1">
    <location>
        <begin position="94"/>
        <end position="110"/>
    </location>
</feature>
<accession>A0A2A9PG07</accession>
<dbReference type="Gene3D" id="1.25.40.10">
    <property type="entry name" value="Tetratricopeptide repeat domain"/>
    <property type="match status" value="1"/>
</dbReference>
<dbReference type="STRING" id="268505.A0A2A9PG07"/>
<evidence type="ECO:0000313" key="4">
    <source>
        <dbReference type="Proteomes" id="UP000037136"/>
    </source>
</evidence>
<proteinExistence type="predicted"/>
<comment type="caution">
    <text evidence="3">The sequence shown here is derived from an EMBL/GenBank/DDBJ whole genome shotgun (WGS) entry which is preliminary data.</text>
</comment>
<protein>
    <recommendedName>
        <fullName evidence="2">DNA/RNA-binding domain-containing protein</fullName>
    </recommendedName>
</protein>
<dbReference type="GO" id="GO:0005697">
    <property type="term" value="C:telomerase holoenzyme complex"/>
    <property type="evidence" value="ECO:0007669"/>
    <property type="project" value="TreeGrafter"/>
</dbReference>
<dbReference type="SUPFAM" id="SSF48452">
    <property type="entry name" value="TPR-like"/>
    <property type="match status" value="1"/>
</dbReference>
<organism evidence="3 4">
    <name type="scientific">Ophiocordyceps unilateralis</name>
    <name type="common">Zombie-ant fungus</name>
    <name type="synonym">Torrubia unilateralis</name>
    <dbReference type="NCBI Taxonomy" id="268505"/>
    <lineage>
        <taxon>Eukaryota</taxon>
        <taxon>Fungi</taxon>
        <taxon>Dikarya</taxon>
        <taxon>Ascomycota</taxon>
        <taxon>Pezizomycotina</taxon>
        <taxon>Sordariomycetes</taxon>
        <taxon>Hypocreomycetidae</taxon>
        <taxon>Hypocreales</taxon>
        <taxon>Ophiocordycipitaceae</taxon>
        <taxon>Ophiocordyceps</taxon>
    </lineage>
</organism>